<evidence type="ECO:0000313" key="5">
    <source>
        <dbReference type="Proteomes" id="UP000075901"/>
    </source>
</evidence>
<dbReference type="EnsemblMetazoa" id="AMAM021742-RA">
    <property type="protein sequence ID" value="AMAM021742-PA"/>
    <property type="gene ID" value="AMAM021742"/>
</dbReference>
<accession>A0A182T8G9</accession>
<dbReference type="SMART" id="SM00343">
    <property type="entry name" value="ZnF_C2HC"/>
    <property type="match status" value="2"/>
</dbReference>
<dbReference type="PROSITE" id="PS50158">
    <property type="entry name" value="ZF_CCHC"/>
    <property type="match status" value="2"/>
</dbReference>
<dbReference type="VEuPathDB" id="VectorBase:AMAM021742"/>
<feature type="domain" description="CCHC-type" evidence="3">
    <location>
        <begin position="283"/>
        <end position="298"/>
    </location>
</feature>
<dbReference type="InterPro" id="IPR001878">
    <property type="entry name" value="Znf_CCHC"/>
</dbReference>
<evidence type="ECO:0000259" key="3">
    <source>
        <dbReference type="PROSITE" id="PS50158"/>
    </source>
</evidence>
<dbReference type="AlphaFoldDB" id="A0A182T8G9"/>
<keyword evidence="5" id="KW-1185">Reference proteome</keyword>
<dbReference type="SUPFAM" id="SSF57756">
    <property type="entry name" value="Retrovirus zinc finger-like domains"/>
    <property type="match status" value="1"/>
</dbReference>
<keyword evidence="1" id="KW-0862">Zinc</keyword>
<dbReference type="Proteomes" id="UP000075901">
    <property type="component" value="Unassembled WGS sequence"/>
</dbReference>
<keyword evidence="1" id="KW-0863">Zinc-finger</keyword>
<feature type="domain" description="CCHC-type" evidence="3">
    <location>
        <begin position="305"/>
        <end position="321"/>
    </location>
</feature>
<sequence length="346" mass="38916">MTEGRSTKNKKRRRSRRGGLSKQPQQSQYQQQRSSNNDALDTSSIQCQRSRDTRRIPTDIVRVCALPGHSYAEVYMAVRGNAVFKAAVADLIEPPYRMPDNTLLMRCKRDIQGSVVERYVRAILDGKNIATIQVTTSTSLVTCSTLDEFTSAADLQKALLKQYGVTVELTNIQMNFHQNGLQWAQIFLDEKEAGKLIGNRLRIGFMRAVLQEEEPSAELQKALLEQYGVTVEADNIQIHLLQNGLQRARIRIAMREANKLAEKRLRVGLVIATLRVEEQQPPRCFRCMERGHRSRECKGTDNSGRCLRCGQEGHRIINCKKAPNCLTCGLSHQTGSGKCAKAVSPM</sequence>
<proteinExistence type="predicted"/>
<evidence type="ECO:0000256" key="1">
    <source>
        <dbReference type="PROSITE-ProRule" id="PRU00047"/>
    </source>
</evidence>
<reference evidence="5" key="1">
    <citation type="submission" date="2013-09" db="EMBL/GenBank/DDBJ databases">
        <title>The Genome Sequence of Anopheles maculatus species B.</title>
        <authorList>
            <consortium name="The Broad Institute Genomics Platform"/>
            <person name="Neafsey D.E."/>
            <person name="Besansky N."/>
            <person name="Howell P."/>
            <person name="Walton C."/>
            <person name="Young S.K."/>
            <person name="Zeng Q."/>
            <person name="Gargeya S."/>
            <person name="Fitzgerald M."/>
            <person name="Haas B."/>
            <person name="Abouelleil A."/>
            <person name="Allen A.W."/>
            <person name="Alvarado L."/>
            <person name="Arachchi H.M."/>
            <person name="Berlin A.M."/>
            <person name="Chapman S.B."/>
            <person name="Gainer-Dewar J."/>
            <person name="Goldberg J."/>
            <person name="Griggs A."/>
            <person name="Gujja S."/>
            <person name="Hansen M."/>
            <person name="Howarth C."/>
            <person name="Imamovic A."/>
            <person name="Ireland A."/>
            <person name="Larimer J."/>
            <person name="McCowan C."/>
            <person name="Murphy C."/>
            <person name="Pearson M."/>
            <person name="Poon T.W."/>
            <person name="Priest M."/>
            <person name="Roberts A."/>
            <person name="Saif S."/>
            <person name="Shea T."/>
            <person name="Sisk P."/>
            <person name="Sykes S."/>
            <person name="Wortman J."/>
            <person name="Nusbaum C."/>
            <person name="Birren B."/>
        </authorList>
    </citation>
    <scope>NUCLEOTIDE SEQUENCE [LARGE SCALE GENOMIC DNA]</scope>
    <source>
        <strain evidence="5">maculatus3</strain>
    </source>
</reference>
<feature type="compositionally biased region" description="Polar residues" evidence="2">
    <location>
        <begin position="36"/>
        <end position="48"/>
    </location>
</feature>
<protein>
    <recommendedName>
        <fullName evidence="3">CCHC-type domain-containing protein</fullName>
    </recommendedName>
</protein>
<feature type="compositionally biased region" description="Basic residues" evidence="2">
    <location>
        <begin position="7"/>
        <end position="19"/>
    </location>
</feature>
<feature type="region of interest" description="Disordered" evidence="2">
    <location>
        <begin position="1"/>
        <end position="51"/>
    </location>
</feature>
<feature type="compositionally biased region" description="Low complexity" evidence="2">
    <location>
        <begin position="20"/>
        <end position="35"/>
    </location>
</feature>
<keyword evidence="1" id="KW-0479">Metal-binding</keyword>
<dbReference type="GO" id="GO:0003676">
    <property type="term" value="F:nucleic acid binding"/>
    <property type="evidence" value="ECO:0007669"/>
    <property type="project" value="InterPro"/>
</dbReference>
<dbReference type="Pfam" id="PF00098">
    <property type="entry name" value="zf-CCHC"/>
    <property type="match status" value="1"/>
</dbReference>
<organism evidence="4 5">
    <name type="scientific">Anopheles maculatus</name>
    <dbReference type="NCBI Taxonomy" id="74869"/>
    <lineage>
        <taxon>Eukaryota</taxon>
        <taxon>Metazoa</taxon>
        <taxon>Ecdysozoa</taxon>
        <taxon>Arthropoda</taxon>
        <taxon>Hexapoda</taxon>
        <taxon>Insecta</taxon>
        <taxon>Pterygota</taxon>
        <taxon>Neoptera</taxon>
        <taxon>Endopterygota</taxon>
        <taxon>Diptera</taxon>
        <taxon>Nematocera</taxon>
        <taxon>Culicoidea</taxon>
        <taxon>Culicidae</taxon>
        <taxon>Anophelinae</taxon>
        <taxon>Anopheles</taxon>
        <taxon>Anopheles maculatus group</taxon>
    </lineage>
</organism>
<reference evidence="4" key="2">
    <citation type="submission" date="2020-05" db="UniProtKB">
        <authorList>
            <consortium name="EnsemblMetazoa"/>
        </authorList>
    </citation>
    <scope>IDENTIFICATION</scope>
    <source>
        <strain evidence="4">maculatus3</strain>
    </source>
</reference>
<evidence type="ECO:0000256" key="2">
    <source>
        <dbReference type="SAM" id="MobiDB-lite"/>
    </source>
</evidence>
<name>A0A182T8G9_9DIPT</name>
<evidence type="ECO:0000313" key="4">
    <source>
        <dbReference type="EnsemblMetazoa" id="AMAM021742-PA"/>
    </source>
</evidence>
<dbReference type="InterPro" id="IPR051714">
    <property type="entry name" value="Znf_CCHC_NABP"/>
</dbReference>
<dbReference type="GO" id="GO:0008270">
    <property type="term" value="F:zinc ion binding"/>
    <property type="evidence" value="ECO:0007669"/>
    <property type="project" value="UniProtKB-KW"/>
</dbReference>
<dbReference type="Gene3D" id="4.10.60.10">
    <property type="entry name" value="Zinc finger, CCHC-type"/>
    <property type="match status" value="1"/>
</dbReference>
<dbReference type="PANTHER" id="PTHR23002">
    <property type="entry name" value="ZINC FINGER CCHC DOMAIN CONTAINING PROTEIN"/>
    <property type="match status" value="1"/>
</dbReference>
<dbReference type="InterPro" id="IPR036875">
    <property type="entry name" value="Znf_CCHC_sf"/>
</dbReference>